<feature type="transmembrane region" description="Helical" evidence="1">
    <location>
        <begin position="12"/>
        <end position="34"/>
    </location>
</feature>
<dbReference type="EMBL" id="KL142415">
    <property type="protein sequence ID" value="KDR67354.1"/>
    <property type="molecule type" value="Genomic_DNA"/>
</dbReference>
<keyword evidence="3" id="KW-1185">Reference proteome</keyword>
<dbReference type="HOGENOM" id="CLU_2849845_0_0_1"/>
<organism evidence="2 3">
    <name type="scientific">Galerina marginata (strain CBS 339.88)</name>
    <dbReference type="NCBI Taxonomy" id="685588"/>
    <lineage>
        <taxon>Eukaryota</taxon>
        <taxon>Fungi</taxon>
        <taxon>Dikarya</taxon>
        <taxon>Basidiomycota</taxon>
        <taxon>Agaricomycotina</taxon>
        <taxon>Agaricomycetes</taxon>
        <taxon>Agaricomycetidae</taxon>
        <taxon>Agaricales</taxon>
        <taxon>Agaricineae</taxon>
        <taxon>Strophariaceae</taxon>
        <taxon>Galerina</taxon>
    </lineage>
</organism>
<reference evidence="3" key="1">
    <citation type="journal article" date="2014" name="Proc. Natl. Acad. Sci. U.S.A.">
        <title>Extensive sampling of basidiomycete genomes demonstrates inadequacy of the white-rot/brown-rot paradigm for wood decay fungi.</title>
        <authorList>
            <person name="Riley R."/>
            <person name="Salamov A.A."/>
            <person name="Brown D.W."/>
            <person name="Nagy L.G."/>
            <person name="Floudas D."/>
            <person name="Held B.W."/>
            <person name="Levasseur A."/>
            <person name="Lombard V."/>
            <person name="Morin E."/>
            <person name="Otillar R."/>
            <person name="Lindquist E.A."/>
            <person name="Sun H."/>
            <person name="LaButti K.M."/>
            <person name="Schmutz J."/>
            <person name="Jabbour D."/>
            <person name="Luo H."/>
            <person name="Baker S.E."/>
            <person name="Pisabarro A.G."/>
            <person name="Walton J.D."/>
            <person name="Blanchette R.A."/>
            <person name="Henrissat B."/>
            <person name="Martin F."/>
            <person name="Cullen D."/>
            <person name="Hibbett D.S."/>
            <person name="Grigoriev I.V."/>
        </authorList>
    </citation>
    <scope>NUCLEOTIDE SEQUENCE [LARGE SCALE GENOMIC DNA]</scope>
    <source>
        <strain evidence="3">CBS 339.88</strain>
    </source>
</reference>
<name>A0A067SI03_GALM3</name>
<keyword evidence="1" id="KW-1133">Transmembrane helix</keyword>
<gene>
    <name evidence="2" type="ORF">GALMADRAFT_1083920</name>
</gene>
<evidence type="ECO:0000313" key="2">
    <source>
        <dbReference type="EMBL" id="KDR67354.1"/>
    </source>
</evidence>
<dbReference type="Proteomes" id="UP000027222">
    <property type="component" value="Unassembled WGS sequence"/>
</dbReference>
<keyword evidence="1" id="KW-0472">Membrane</keyword>
<sequence>MVPLLYVREEIVVLWLSMHFHILSVLTVYLAILLGPKGGQWKRISSDHTFLHRPEGTTLQTRFIS</sequence>
<evidence type="ECO:0000256" key="1">
    <source>
        <dbReference type="SAM" id="Phobius"/>
    </source>
</evidence>
<keyword evidence="1" id="KW-0812">Transmembrane</keyword>
<evidence type="ECO:0000313" key="3">
    <source>
        <dbReference type="Proteomes" id="UP000027222"/>
    </source>
</evidence>
<dbReference type="AlphaFoldDB" id="A0A067SI03"/>
<accession>A0A067SI03</accession>
<proteinExistence type="predicted"/>
<protein>
    <submittedName>
        <fullName evidence="2">Uncharacterized protein</fullName>
    </submittedName>
</protein>